<keyword evidence="2" id="KW-0731">Sigma factor</keyword>
<keyword evidence="1" id="KW-0805">Transcription regulation</keyword>
<dbReference type="PANTHER" id="PTHR43133">
    <property type="entry name" value="RNA POLYMERASE ECF-TYPE SIGMA FACTO"/>
    <property type="match status" value="1"/>
</dbReference>
<dbReference type="GO" id="GO:0016987">
    <property type="term" value="F:sigma factor activity"/>
    <property type="evidence" value="ECO:0007669"/>
    <property type="project" value="UniProtKB-KW"/>
</dbReference>
<accession>A0A939GBF1</accession>
<dbReference type="Pfam" id="PF04542">
    <property type="entry name" value="Sigma70_r2"/>
    <property type="match status" value="1"/>
</dbReference>
<dbReference type="GO" id="GO:0003677">
    <property type="term" value="F:DNA binding"/>
    <property type="evidence" value="ECO:0007669"/>
    <property type="project" value="UniProtKB-KW"/>
</dbReference>
<feature type="domain" description="RNA polymerase sigma-70 region 2" evidence="5">
    <location>
        <begin position="32"/>
        <end position="93"/>
    </location>
</feature>
<dbReference type="InterPro" id="IPR014284">
    <property type="entry name" value="RNA_pol_sigma-70_dom"/>
</dbReference>
<dbReference type="InterPro" id="IPR013325">
    <property type="entry name" value="RNA_pol_sigma_r2"/>
</dbReference>
<organism evidence="6 7">
    <name type="scientific">Fibrella rubiginis</name>
    <dbReference type="NCBI Taxonomy" id="2817060"/>
    <lineage>
        <taxon>Bacteria</taxon>
        <taxon>Pseudomonadati</taxon>
        <taxon>Bacteroidota</taxon>
        <taxon>Cytophagia</taxon>
        <taxon>Cytophagales</taxon>
        <taxon>Spirosomataceae</taxon>
        <taxon>Fibrella</taxon>
    </lineage>
</organism>
<dbReference type="InterPro" id="IPR036388">
    <property type="entry name" value="WH-like_DNA-bd_sf"/>
</dbReference>
<sequence>MHPFHQAVPTNPPDETLVTEAVGGNRRSLELLLKRHQDYVFNVALRLFLHPDDALDATQEVLIKVVTSLKTFAGQSQFRTWLYRIVVNHFLNSPARRYEQRLDRAADLSTLPDDAPDREADEAEIDEVRVLCSTAMLLCLTREQRLLYIIGDIFGADHELGAALFGLSPGNYRVRLHRAKADLRQFVSGKCGLVDPRNPCRCPKKARVMIQQGVVDKDRLLFNRHYVQTIEQVLATRRETVSDTIQLAMSELFRQSPFQIRQEIDQLFESLLP</sequence>
<dbReference type="SUPFAM" id="SSF88946">
    <property type="entry name" value="Sigma2 domain of RNA polymerase sigma factors"/>
    <property type="match status" value="1"/>
</dbReference>
<dbReference type="Gene3D" id="1.10.10.10">
    <property type="entry name" value="Winged helix-like DNA-binding domain superfamily/Winged helix DNA-binding domain"/>
    <property type="match status" value="1"/>
</dbReference>
<reference evidence="6" key="1">
    <citation type="submission" date="2021-03" db="EMBL/GenBank/DDBJ databases">
        <title>Fibrella sp. HMF5335 genome sequencing and assembly.</title>
        <authorList>
            <person name="Kang H."/>
            <person name="Kim H."/>
            <person name="Bae S."/>
            <person name="Joh K."/>
        </authorList>
    </citation>
    <scope>NUCLEOTIDE SEQUENCE</scope>
    <source>
        <strain evidence="6">HMF5335</strain>
    </source>
</reference>
<keyword evidence="7" id="KW-1185">Reference proteome</keyword>
<comment type="caution">
    <text evidence="6">The sequence shown here is derived from an EMBL/GenBank/DDBJ whole genome shotgun (WGS) entry which is preliminary data.</text>
</comment>
<dbReference type="Proteomes" id="UP000664034">
    <property type="component" value="Unassembled WGS sequence"/>
</dbReference>
<evidence type="ECO:0000256" key="3">
    <source>
        <dbReference type="ARBA" id="ARBA00023125"/>
    </source>
</evidence>
<keyword evidence="3" id="KW-0238">DNA-binding</keyword>
<protein>
    <submittedName>
        <fullName evidence="6">RNA polymerase sigma factor</fullName>
    </submittedName>
</protein>
<proteinExistence type="predicted"/>
<evidence type="ECO:0000313" key="7">
    <source>
        <dbReference type="Proteomes" id="UP000664034"/>
    </source>
</evidence>
<dbReference type="GO" id="GO:0006352">
    <property type="term" value="P:DNA-templated transcription initiation"/>
    <property type="evidence" value="ECO:0007669"/>
    <property type="project" value="InterPro"/>
</dbReference>
<keyword evidence="4" id="KW-0804">Transcription</keyword>
<evidence type="ECO:0000313" key="6">
    <source>
        <dbReference type="EMBL" id="MBO0935779.1"/>
    </source>
</evidence>
<dbReference type="AlphaFoldDB" id="A0A939GBF1"/>
<dbReference type="PANTHER" id="PTHR43133:SF8">
    <property type="entry name" value="RNA POLYMERASE SIGMA FACTOR HI_1459-RELATED"/>
    <property type="match status" value="1"/>
</dbReference>
<dbReference type="EMBL" id="JAFMYV010000002">
    <property type="protein sequence ID" value="MBO0935779.1"/>
    <property type="molecule type" value="Genomic_DNA"/>
</dbReference>
<dbReference type="InterPro" id="IPR007627">
    <property type="entry name" value="RNA_pol_sigma70_r2"/>
</dbReference>
<evidence type="ECO:0000256" key="2">
    <source>
        <dbReference type="ARBA" id="ARBA00023082"/>
    </source>
</evidence>
<gene>
    <name evidence="6" type="ORF">J2I47_04385</name>
</gene>
<evidence type="ECO:0000259" key="5">
    <source>
        <dbReference type="Pfam" id="PF04542"/>
    </source>
</evidence>
<dbReference type="Gene3D" id="1.10.1740.10">
    <property type="match status" value="1"/>
</dbReference>
<dbReference type="InterPro" id="IPR039425">
    <property type="entry name" value="RNA_pol_sigma-70-like"/>
</dbReference>
<dbReference type="RefSeq" id="WP_207363343.1">
    <property type="nucleotide sequence ID" value="NZ_JAFMYV010000002.1"/>
</dbReference>
<name>A0A939GBF1_9BACT</name>
<dbReference type="NCBIfam" id="TIGR02937">
    <property type="entry name" value="sigma70-ECF"/>
    <property type="match status" value="1"/>
</dbReference>
<evidence type="ECO:0000256" key="4">
    <source>
        <dbReference type="ARBA" id="ARBA00023163"/>
    </source>
</evidence>
<evidence type="ECO:0000256" key="1">
    <source>
        <dbReference type="ARBA" id="ARBA00023015"/>
    </source>
</evidence>